<name>A4VRQ0_STUS1</name>
<dbReference type="PANTHER" id="PTHR11049">
    <property type="entry name" value="ACYL COENZYME A THIOESTER HYDROLASE"/>
    <property type="match status" value="1"/>
</dbReference>
<dbReference type="CDD" id="cd03442">
    <property type="entry name" value="BFIT_BACH"/>
    <property type="match status" value="1"/>
</dbReference>
<dbReference type="Gene3D" id="3.10.129.10">
    <property type="entry name" value="Hotdog Thioesterase"/>
    <property type="match status" value="1"/>
</dbReference>
<proteinExistence type="inferred from homology"/>
<accession>A4VRQ0</accession>
<dbReference type="PANTHER" id="PTHR11049:SF5">
    <property type="entry name" value="ACYL-COA THIOESTER HYDROLASE YCIA"/>
    <property type="match status" value="1"/>
</dbReference>
<dbReference type="AlphaFoldDB" id="A4VRQ0"/>
<dbReference type="InterPro" id="IPR033120">
    <property type="entry name" value="HOTDOG_ACOT"/>
</dbReference>
<protein>
    <submittedName>
        <fullName evidence="5">Long-chain acyl-CoA thioester hydrolase family protein</fullName>
    </submittedName>
</protein>
<dbReference type="GO" id="GO:0006637">
    <property type="term" value="P:acyl-CoA metabolic process"/>
    <property type="evidence" value="ECO:0007669"/>
    <property type="project" value="TreeGrafter"/>
</dbReference>
<keyword evidence="6" id="KW-1185">Reference proteome</keyword>
<comment type="similarity">
    <text evidence="1">Belongs to the acyl coenzyme A hydrolase family.</text>
</comment>
<evidence type="ECO:0000256" key="3">
    <source>
        <dbReference type="PROSITE-ProRule" id="PRU01106"/>
    </source>
</evidence>
<evidence type="ECO:0000259" key="4">
    <source>
        <dbReference type="PROSITE" id="PS51770"/>
    </source>
</evidence>
<evidence type="ECO:0000256" key="1">
    <source>
        <dbReference type="ARBA" id="ARBA00010458"/>
    </source>
</evidence>
<dbReference type="HOGENOM" id="CLU_050164_2_0_6"/>
<keyword evidence="2 3" id="KW-0378">Hydrolase</keyword>
<dbReference type="SUPFAM" id="SSF54637">
    <property type="entry name" value="Thioesterase/thiol ester dehydrase-isomerase"/>
    <property type="match status" value="1"/>
</dbReference>
<dbReference type="KEGG" id="psa:PST_4028"/>
<dbReference type="InterPro" id="IPR040170">
    <property type="entry name" value="Cytosol_ACT"/>
</dbReference>
<dbReference type="eggNOG" id="COG1607">
    <property type="taxonomic scope" value="Bacteria"/>
</dbReference>
<gene>
    <name evidence="5" type="ordered locus">PST_4028</name>
</gene>
<dbReference type="GO" id="GO:0052816">
    <property type="term" value="F:long-chain fatty acyl-CoA hydrolase activity"/>
    <property type="evidence" value="ECO:0007669"/>
    <property type="project" value="TreeGrafter"/>
</dbReference>
<organism evidence="5 6">
    <name type="scientific">Stutzerimonas stutzeri (strain A1501)</name>
    <name type="common">Pseudomonas stutzeri</name>
    <dbReference type="NCBI Taxonomy" id="379731"/>
    <lineage>
        <taxon>Bacteria</taxon>
        <taxon>Pseudomonadati</taxon>
        <taxon>Pseudomonadota</taxon>
        <taxon>Gammaproteobacteria</taxon>
        <taxon>Pseudomonadales</taxon>
        <taxon>Pseudomonadaceae</taxon>
        <taxon>Stutzerimonas</taxon>
    </lineage>
</organism>
<dbReference type="GO" id="GO:0005829">
    <property type="term" value="C:cytosol"/>
    <property type="evidence" value="ECO:0007669"/>
    <property type="project" value="TreeGrafter"/>
</dbReference>
<dbReference type="Proteomes" id="UP000000233">
    <property type="component" value="Chromosome"/>
</dbReference>
<sequence>MTQRGRCTSALPLYSAPSPALARAFRARTTNAPRVRPMKEYEQEDPIPQGDLALQLTALPRETNGFGDIYGGWLVSQMDLAGTAMASRVAAGRVATVSIDRMAFMVPVAVGAQLSFYTQTLEVGRSSIRMLVEVWSDDPLSSEWRKVTEAVFVFVAIDGSGRTRSVPPRR</sequence>
<dbReference type="InterPro" id="IPR029069">
    <property type="entry name" value="HotDog_dom_sf"/>
</dbReference>
<reference evidence="5 6" key="1">
    <citation type="journal article" date="2008" name="Proc. Natl. Acad. Sci. U.S.A.">
        <title>Nitrogen fixation island and rhizosphere competence traits in the genome of root-associated Pseudomonas stutzeri A1501.</title>
        <authorList>
            <person name="Yan Y."/>
            <person name="Yang J."/>
            <person name="Dou Y."/>
            <person name="Chen M."/>
            <person name="Ping S."/>
            <person name="Peng J."/>
            <person name="Lu W."/>
            <person name="Zhang W."/>
            <person name="Yao Z."/>
            <person name="Li H."/>
            <person name="Liu W."/>
            <person name="He S."/>
            <person name="Geng L."/>
            <person name="Zhang X."/>
            <person name="Yang F."/>
            <person name="Yu H."/>
            <person name="Zhan Y."/>
            <person name="Li D."/>
            <person name="Lin Z."/>
            <person name="Wang Y."/>
            <person name="Elmerich C."/>
            <person name="Lin M."/>
            <person name="Jin Q."/>
        </authorList>
    </citation>
    <scope>NUCLEOTIDE SEQUENCE [LARGE SCALE GENOMIC DNA]</scope>
    <source>
        <strain evidence="5 6">A1501</strain>
    </source>
</reference>
<dbReference type="GO" id="GO:0009062">
    <property type="term" value="P:fatty acid catabolic process"/>
    <property type="evidence" value="ECO:0007669"/>
    <property type="project" value="TreeGrafter"/>
</dbReference>
<evidence type="ECO:0000313" key="6">
    <source>
        <dbReference type="Proteomes" id="UP000000233"/>
    </source>
</evidence>
<dbReference type="Pfam" id="PF03061">
    <property type="entry name" value="4HBT"/>
    <property type="match status" value="1"/>
</dbReference>
<dbReference type="PROSITE" id="PS51770">
    <property type="entry name" value="HOTDOG_ACOT"/>
    <property type="match status" value="1"/>
</dbReference>
<dbReference type="InterPro" id="IPR006683">
    <property type="entry name" value="Thioestr_dom"/>
</dbReference>
<feature type="domain" description="HotDog ACOT-type" evidence="4">
    <location>
        <begin position="48"/>
        <end position="160"/>
    </location>
</feature>
<dbReference type="EMBL" id="CP000304">
    <property type="protein sequence ID" value="ABP81651.1"/>
    <property type="molecule type" value="Genomic_DNA"/>
</dbReference>
<evidence type="ECO:0000313" key="5">
    <source>
        <dbReference type="EMBL" id="ABP81651.1"/>
    </source>
</evidence>
<evidence type="ECO:0000256" key="2">
    <source>
        <dbReference type="ARBA" id="ARBA00022801"/>
    </source>
</evidence>